<comment type="caution">
    <text evidence="2">The sequence shown here is derived from an EMBL/GenBank/DDBJ whole genome shotgun (WGS) entry which is preliminary data.</text>
</comment>
<dbReference type="RefSeq" id="WP_147376302.1">
    <property type="nucleotide sequence ID" value="NZ_QXEC01000034.1"/>
</dbReference>
<accession>A0A418MNR7</accession>
<name>A0A418MNR7_9ACTN</name>
<dbReference type="EMBL" id="QXEC01000034">
    <property type="protein sequence ID" value="RIV32734.1"/>
    <property type="molecule type" value="Genomic_DNA"/>
</dbReference>
<keyword evidence="1" id="KW-0472">Membrane</keyword>
<feature type="transmembrane region" description="Helical" evidence="1">
    <location>
        <begin position="43"/>
        <end position="67"/>
    </location>
</feature>
<organism evidence="2 3">
    <name type="scientific">Micromonospora radicis</name>
    <dbReference type="NCBI Taxonomy" id="1894971"/>
    <lineage>
        <taxon>Bacteria</taxon>
        <taxon>Bacillati</taxon>
        <taxon>Actinomycetota</taxon>
        <taxon>Actinomycetes</taxon>
        <taxon>Micromonosporales</taxon>
        <taxon>Micromonosporaceae</taxon>
        <taxon>Micromonospora</taxon>
    </lineage>
</organism>
<evidence type="ECO:0000256" key="1">
    <source>
        <dbReference type="SAM" id="Phobius"/>
    </source>
</evidence>
<keyword evidence="1" id="KW-0812">Transmembrane</keyword>
<dbReference type="AlphaFoldDB" id="A0A418MNR7"/>
<dbReference type="OrthoDB" id="9918487at2"/>
<feature type="transmembrane region" description="Helical" evidence="1">
    <location>
        <begin position="121"/>
        <end position="142"/>
    </location>
</feature>
<reference evidence="2 3" key="1">
    <citation type="submission" date="2018-08" db="EMBL/GenBank/DDBJ databases">
        <title>Jishengella sp. nov., isolated from a root of Azadirachta indica A. Juss. var. siamensis Valenton.</title>
        <authorList>
            <person name="Kuncharoen N."/>
            <person name="Tanasupawat S."/>
            <person name="Kudo T."/>
            <person name="Ohkuma M."/>
        </authorList>
    </citation>
    <scope>NUCLEOTIDE SEQUENCE [LARGE SCALE GENOMIC DNA]</scope>
    <source>
        <strain evidence="2 3">AZ1-13</strain>
    </source>
</reference>
<evidence type="ECO:0000313" key="2">
    <source>
        <dbReference type="EMBL" id="RIV32734.1"/>
    </source>
</evidence>
<keyword evidence="3" id="KW-1185">Reference proteome</keyword>
<dbReference type="Proteomes" id="UP000283832">
    <property type="component" value="Unassembled WGS sequence"/>
</dbReference>
<protein>
    <submittedName>
        <fullName evidence="2">Uncharacterized protein</fullName>
    </submittedName>
</protein>
<keyword evidence="1" id="KW-1133">Transmembrane helix</keyword>
<feature type="transmembrane region" description="Helical" evidence="1">
    <location>
        <begin position="93"/>
        <end position="115"/>
    </location>
</feature>
<gene>
    <name evidence="2" type="ORF">D2L64_24565</name>
</gene>
<sequence length="145" mass="14674">MSSDRPGQADPPPAGVTSGWPRRLFFVGEASVPDLPLPVALRAAAVSSLVGTLSGLVVMVVAVALGWDNDIAGVTALGAFGLPRVRRGYRLRVVVALTVTAAGCLVAGVLLTGPLPAPWDLFLPLAFALTAGSQAGTAAAYLGRT</sequence>
<proteinExistence type="predicted"/>
<evidence type="ECO:0000313" key="3">
    <source>
        <dbReference type="Proteomes" id="UP000283832"/>
    </source>
</evidence>